<dbReference type="EC" id="2.5.1.15" evidence="5 10"/>
<dbReference type="CDD" id="cd00739">
    <property type="entry name" value="DHPS"/>
    <property type="match status" value="1"/>
</dbReference>
<dbReference type="InterPro" id="IPR045031">
    <property type="entry name" value="DHP_synth-like"/>
</dbReference>
<evidence type="ECO:0000256" key="5">
    <source>
        <dbReference type="ARBA" id="ARBA00012458"/>
    </source>
</evidence>
<keyword evidence="9 10" id="KW-0289">Folate biosynthesis</keyword>
<accession>A0ABY5AIN7</accession>
<dbReference type="PANTHER" id="PTHR20941:SF1">
    <property type="entry name" value="FOLIC ACID SYNTHESIS PROTEIN FOL1"/>
    <property type="match status" value="1"/>
</dbReference>
<evidence type="ECO:0000256" key="9">
    <source>
        <dbReference type="ARBA" id="ARBA00022909"/>
    </source>
</evidence>
<reference evidence="12" key="1">
    <citation type="submission" date="2022-06" db="EMBL/GenBank/DDBJ databases">
        <title>Complete Genome Sequence of Arcanobacterium pinnipediorum strain DSM 28752 isolated from a harbour seal.</title>
        <authorList>
            <person name="Borowiak M."/>
            <person name="Kreitlow A."/>
            <person name="Alssahen M."/>
            <person name="Malorny B."/>
            <person name="Laemmler C."/>
            <person name="Prenger-Berninghoff E."/>
            <person name="Siebert U."/>
            <person name="Ploetz M."/>
            <person name="Abdulmawjood A."/>
        </authorList>
    </citation>
    <scope>NUCLEOTIDE SEQUENCE</scope>
    <source>
        <strain evidence="12">DSM 28752</strain>
    </source>
</reference>
<protein>
    <recommendedName>
        <fullName evidence="5 10">Dihydropteroate synthase</fullName>
        <shortName evidence="10">DHPS</shortName>
        <ecNumber evidence="5 10">2.5.1.15</ecNumber>
    </recommendedName>
    <alternativeName>
        <fullName evidence="10">Dihydropteroate pyrophosphorylase</fullName>
    </alternativeName>
</protein>
<dbReference type="PROSITE" id="PS00792">
    <property type="entry name" value="DHPS_1"/>
    <property type="match status" value="1"/>
</dbReference>
<proteinExistence type="inferred from homology"/>
<comment type="catalytic activity">
    <reaction evidence="1">
        <text>(7,8-dihydropterin-6-yl)methyl diphosphate + 4-aminobenzoate = 7,8-dihydropteroate + diphosphate</text>
        <dbReference type="Rhea" id="RHEA:19949"/>
        <dbReference type="ChEBI" id="CHEBI:17836"/>
        <dbReference type="ChEBI" id="CHEBI:17839"/>
        <dbReference type="ChEBI" id="CHEBI:33019"/>
        <dbReference type="ChEBI" id="CHEBI:72950"/>
        <dbReference type="EC" id="2.5.1.15"/>
    </reaction>
</comment>
<evidence type="ECO:0000256" key="7">
    <source>
        <dbReference type="ARBA" id="ARBA00022723"/>
    </source>
</evidence>
<keyword evidence="6 10" id="KW-0808">Transferase</keyword>
<dbReference type="InterPro" id="IPR006390">
    <property type="entry name" value="DHP_synth_dom"/>
</dbReference>
<comment type="similarity">
    <text evidence="4 10">Belongs to the DHPS family.</text>
</comment>
<name>A0ABY5AIN7_9ACTO</name>
<dbReference type="InterPro" id="IPR000489">
    <property type="entry name" value="Pterin-binding_dom"/>
</dbReference>
<evidence type="ECO:0000313" key="13">
    <source>
        <dbReference type="Proteomes" id="UP001056109"/>
    </source>
</evidence>
<dbReference type="NCBIfam" id="TIGR01496">
    <property type="entry name" value="DHPS"/>
    <property type="match status" value="1"/>
</dbReference>
<gene>
    <name evidence="12" type="primary">folP</name>
    <name evidence="12" type="ORF">NG665_01065</name>
</gene>
<comment type="cofactor">
    <cofactor evidence="2 10">
        <name>Mg(2+)</name>
        <dbReference type="ChEBI" id="CHEBI:18420"/>
    </cofactor>
</comment>
<feature type="domain" description="Pterin-binding" evidence="11">
    <location>
        <begin position="1"/>
        <end position="257"/>
    </location>
</feature>
<evidence type="ECO:0000313" key="12">
    <source>
        <dbReference type="EMBL" id="USR79616.1"/>
    </source>
</evidence>
<keyword evidence="7 10" id="KW-0479">Metal-binding</keyword>
<evidence type="ECO:0000259" key="11">
    <source>
        <dbReference type="PROSITE" id="PS50972"/>
    </source>
</evidence>
<dbReference type="PROSITE" id="PS00793">
    <property type="entry name" value="DHPS_2"/>
    <property type="match status" value="1"/>
</dbReference>
<dbReference type="EMBL" id="CP099547">
    <property type="protein sequence ID" value="USR79616.1"/>
    <property type="molecule type" value="Genomic_DNA"/>
</dbReference>
<dbReference type="SUPFAM" id="SSF51717">
    <property type="entry name" value="Dihydropteroate synthetase-like"/>
    <property type="match status" value="1"/>
</dbReference>
<comment type="pathway">
    <text evidence="3 10">Cofactor biosynthesis; tetrahydrofolate biosynthesis; 7,8-dihydrofolate from 2-amino-4-hydroxy-6-hydroxymethyl-7,8-dihydropteridine diphosphate and 4-aminobenzoate: step 1/2.</text>
</comment>
<organism evidence="12 13">
    <name type="scientific">Arcanobacterium pinnipediorum</name>
    <dbReference type="NCBI Taxonomy" id="1503041"/>
    <lineage>
        <taxon>Bacteria</taxon>
        <taxon>Bacillati</taxon>
        <taxon>Actinomycetota</taxon>
        <taxon>Actinomycetes</taxon>
        <taxon>Actinomycetales</taxon>
        <taxon>Actinomycetaceae</taxon>
        <taxon>Arcanobacterium</taxon>
    </lineage>
</organism>
<comment type="function">
    <text evidence="10">Catalyzes the condensation of para-aminobenzoate (pABA) with 6-hydroxymethyl-7,8-dihydropterin diphosphate (DHPt-PP) to form 7,8-dihydropteroate (H2Pte), the immediate precursor of folate derivatives.</text>
</comment>
<evidence type="ECO:0000256" key="10">
    <source>
        <dbReference type="RuleBase" id="RU361205"/>
    </source>
</evidence>
<dbReference type="PANTHER" id="PTHR20941">
    <property type="entry name" value="FOLATE SYNTHESIS PROTEINS"/>
    <property type="match status" value="1"/>
</dbReference>
<dbReference type="RefSeq" id="WP_252673483.1">
    <property type="nucleotide sequence ID" value="NZ_CP099547.1"/>
</dbReference>
<keyword evidence="8 10" id="KW-0460">Magnesium</keyword>
<evidence type="ECO:0000256" key="2">
    <source>
        <dbReference type="ARBA" id="ARBA00001946"/>
    </source>
</evidence>
<evidence type="ECO:0000256" key="1">
    <source>
        <dbReference type="ARBA" id="ARBA00000012"/>
    </source>
</evidence>
<dbReference type="PROSITE" id="PS50972">
    <property type="entry name" value="PTERIN_BINDING"/>
    <property type="match status" value="1"/>
</dbReference>
<evidence type="ECO:0000256" key="8">
    <source>
        <dbReference type="ARBA" id="ARBA00022842"/>
    </source>
</evidence>
<dbReference type="Proteomes" id="UP001056109">
    <property type="component" value="Chromosome"/>
</dbReference>
<dbReference type="GO" id="GO:0004156">
    <property type="term" value="F:dihydropteroate synthase activity"/>
    <property type="evidence" value="ECO:0007669"/>
    <property type="project" value="UniProtKB-EC"/>
</dbReference>
<evidence type="ECO:0000256" key="4">
    <source>
        <dbReference type="ARBA" id="ARBA00009503"/>
    </source>
</evidence>
<keyword evidence="13" id="KW-1185">Reference proteome</keyword>
<evidence type="ECO:0000256" key="6">
    <source>
        <dbReference type="ARBA" id="ARBA00022679"/>
    </source>
</evidence>
<dbReference type="Pfam" id="PF00809">
    <property type="entry name" value="Pterin_bind"/>
    <property type="match status" value="1"/>
</dbReference>
<dbReference type="Gene3D" id="3.20.20.20">
    <property type="entry name" value="Dihydropteroate synthase-like"/>
    <property type="match status" value="1"/>
</dbReference>
<evidence type="ECO:0000256" key="3">
    <source>
        <dbReference type="ARBA" id="ARBA00004763"/>
    </source>
</evidence>
<dbReference type="InterPro" id="IPR011005">
    <property type="entry name" value="Dihydropteroate_synth-like_sf"/>
</dbReference>
<sequence length="270" mass="29234">MHLMGIVNVTPDSFSDGGKWDSAHEAIAHGRALIEDGASIIDIGGESTRPGAQPLTWEEEWDRIAEVVSELAEIGRERAVAISVDTYHSETARRAVNAGASIINDVTGGRAAPDMFDTIAQLSCDYILQHSRGTSATMNDLANYHDATSDVIDELLQARDRAVDSGISPERIILDPGIGFAKMGDTDWEILANIDHINALGHRVLVGVSRKRFIGRLVGDNYSDRDISTAAISGYLAQHAVWGVRVHDVHTSRLVLATLSAIQHHQTLAN</sequence>